<evidence type="ECO:0000313" key="3">
    <source>
        <dbReference type="Proteomes" id="UP000199729"/>
    </source>
</evidence>
<keyword evidence="3" id="KW-1185">Reference proteome</keyword>
<accession>A0A221KG98</accession>
<proteinExistence type="predicted"/>
<feature type="region of interest" description="Disordered" evidence="1">
    <location>
        <begin position="355"/>
        <end position="392"/>
    </location>
</feature>
<sequence length="392" mass="43021">MMSVPTWLASAVQTGSAYVQGAMVKDAVTHQVLAHLQPTQSLLSTLLSTGVNGLTSPVTLVSSLAQNAQLWGVHQHLLGVKQQLVSVQNALDAVQHTLGVVQVATFVGVGLGVLNLGASIGGFALTLNAIRRTDRKLDQVMLSLNQALKALDELHHMAKSTHVAQVVTILERAEEGFDLPARDQRMRWLEVENRAHTYINLTLSRLAGLGVDLKAAGAHNQRATTLALPLLQPNAEAAGLLTMLIHLTRVRSEALLCLQRPQQASELAREQIAWFAQLPTDTGATARALLGNSVPPRRHLKQTIAQAHLFTTWVQHSHQTAQDRAALCAYLHEQQVDTLDYVRTVRNHTEPEMLILPHSKNFKDPAQKDDNEPSKEPWWRRFFGQSSASPQP</sequence>
<reference evidence="2 3" key="1">
    <citation type="submission" date="2017-07" db="EMBL/GenBank/DDBJ databases">
        <title>Complete Genome Sequence of the cosmetic ferment Vitreoscilla filiformis (ATCC15551).</title>
        <authorList>
            <person name="Contreras S."/>
            <person name="Sagory-Zalkind P."/>
            <person name="Blanquart H."/>
            <person name="Iltis A."/>
            <person name="Morand S.C."/>
        </authorList>
    </citation>
    <scope>NUCLEOTIDE SEQUENCE [LARGE SCALE GENOMIC DNA]</scope>
    <source>
        <strain evidence="2 3">ATCC 15551</strain>
    </source>
</reference>
<dbReference type="Proteomes" id="UP000199729">
    <property type="component" value="Chromosome"/>
</dbReference>
<evidence type="ECO:0000256" key="1">
    <source>
        <dbReference type="SAM" id="MobiDB-lite"/>
    </source>
</evidence>
<dbReference type="EMBL" id="CP022423">
    <property type="protein sequence ID" value="ASM77995.1"/>
    <property type="molecule type" value="Genomic_DNA"/>
</dbReference>
<organism evidence="2 3">
    <name type="scientific">Vitreoscilla filiformis</name>
    <dbReference type="NCBI Taxonomy" id="63"/>
    <lineage>
        <taxon>Bacteria</taxon>
        <taxon>Pseudomonadati</taxon>
        <taxon>Pseudomonadota</taxon>
        <taxon>Betaproteobacteria</taxon>
        <taxon>Neisseriales</taxon>
        <taxon>Neisseriaceae</taxon>
        <taxon>Vitreoscilla</taxon>
    </lineage>
</organism>
<dbReference type="KEGG" id="vff:VITFI_CDS2217"/>
<evidence type="ECO:0000313" key="2">
    <source>
        <dbReference type="EMBL" id="ASM77995.1"/>
    </source>
</evidence>
<gene>
    <name evidence="2" type="ORF">VITFI_CDS2217</name>
</gene>
<protein>
    <submittedName>
        <fullName evidence="2">Uncharacterized protein</fullName>
    </submittedName>
</protein>
<feature type="compositionally biased region" description="Basic and acidic residues" evidence="1">
    <location>
        <begin position="361"/>
        <end position="379"/>
    </location>
</feature>
<dbReference type="AlphaFoldDB" id="A0A221KG98"/>
<name>A0A221KG98_VITFI</name>